<organism evidence="2 3">
    <name type="scientific">Gymnopilus junonius</name>
    <name type="common">Spectacular rustgill mushroom</name>
    <name type="synonym">Gymnopilus spectabilis subsp. junonius</name>
    <dbReference type="NCBI Taxonomy" id="109634"/>
    <lineage>
        <taxon>Eukaryota</taxon>
        <taxon>Fungi</taxon>
        <taxon>Dikarya</taxon>
        <taxon>Basidiomycota</taxon>
        <taxon>Agaricomycotina</taxon>
        <taxon>Agaricomycetes</taxon>
        <taxon>Agaricomycetidae</taxon>
        <taxon>Agaricales</taxon>
        <taxon>Agaricineae</taxon>
        <taxon>Hymenogastraceae</taxon>
        <taxon>Gymnopilus</taxon>
    </lineage>
</organism>
<dbReference type="Proteomes" id="UP000724874">
    <property type="component" value="Unassembled WGS sequence"/>
</dbReference>
<comment type="caution">
    <text evidence="2">The sequence shown here is derived from an EMBL/GenBank/DDBJ whole genome shotgun (WGS) entry which is preliminary data.</text>
</comment>
<feature type="non-terminal residue" evidence="2">
    <location>
        <position position="221"/>
    </location>
</feature>
<reference evidence="2" key="1">
    <citation type="submission" date="2020-11" db="EMBL/GenBank/DDBJ databases">
        <authorList>
            <consortium name="DOE Joint Genome Institute"/>
            <person name="Ahrendt S."/>
            <person name="Riley R."/>
            <person name="Andreopoulos W."/>
            <person name="LaButti K."/>
            <person name="Pangilinan J."/>
            <person name="Ruiz-duenas F.J."/>
            <person name="Barrasa J.M."/>
            <person name="Sanchez-Garcia M."/>
            <person name="Camarero S."/>
            <person name="Miyauchi S."/>
            <person name="Serrano A."/>
            <person name="Linde D."/>
            <person name="Babiker R."/>
            <person name="Drula E."/>
            <person name="Ayuso-Fernandez I."/>
            <person name="Pacheco R."/>
            <person name="Padilla G."/>
            <person name="Ferreira P."/>
            <person name="Barriuso J."/>
            <person name="Kellner H."/>
            <person name="Castanera R."/>
            <person name="Alfaro M."/>
            <person name="Ramirez L."/>
            <person name="Pisabarro A.G."/>
            <person name="Kuo A."/>
            <person name="Tritt A."/>
            <person name="Lipzen A."/>
            <person name="He G."/>
            <person name="Yan M."/>
            <person name="Ng V."/>
            <person name="Cullen D."/>
            <person name="Martin F."/>
            <person name="Rosso M.-N."/>
            <person name="Henrissat B."/>
            <person name="Hibbett D."/>
            <person name="Martinez A.T."/>
            <person name="Grigoriev I.V."/>
        </authorList>
    </citation>
    <scope>NUCLEOTIDE SEQUENCE</scope>
    <source>
        <strain evidence="2">AH 44721</strain>
    </source>
</reference>
<evidence type="ECO:0000256" key="1">
    <source>
        <dbReference type="SAM" id="MobiDB-lite"/>
    </source>
</evidence>
<feature type="compositionally biased region" description="Low complexity" evidence="1">
    <location>
        <begin position="98"/>
        <end position="109"/>
    </location>
</feature>
<accession>A0A9P5NZN3</accession>
<feature type="region of interest" description="Disordered" evidence="1">
    <location>
        <begin position="90"/>
        <end position="191"/>
    </location>
</feature>
<gene>
    <name evidence="2" type="ORF">CPB84DRAFT_1958467</name>
</gene>
<evidence type="ECO:0000313" key="2">
    <source>
        <dbReference type="EMBL" id="KAF8910630.1"/>
    </source>
</evidence>
<dbReference type="EMBL" id="JADNYJ010000006">
    <property type="protein sequence ID" value="KAF8910630.1"/>
    <property type="molecule type" value="Genomic_DNA"/>
</dbReference>
<evidence type="ECO:0000313" key="3">
    <source>
        <dbReference type="Proteomes" id="UP000724874"/>
    </source>
</evidence>
<proteinExistence type="predicted"/>
<sequence>MDMRHGEHDEDQDSLFGSPPPSPRLSSTGRPASPALALPGSSTCGGRSSTSTAHATTQNVGTIALPGSLPDSEFPINPLALSLNYGIVQRPPAQLPPAASSSTSSATATQGNYTWQRNVAGTSSAGASRRASHSRSATPTVGRPANKLSKKKSRPTSRATSDEPPQPRGPEFVLPDPSAPPPSHFLRNQENLLGKAGVVAGVRPSTLTHARGSTSSNPIVV</sequence>
<name>A0A9P5NZN3_GYMJU</name>
<keyword evidence="3" id="KW-1185">Reference proteome</keyword>
<dbReference type="OrthoDB" id="3264780at2759"/>
<feature type="compositionally biased region" description="Low complexity" evidence="1">
    <location>
        <begin position="120"/>
        <end position="138"/>
    </location>
</feature>
<feature type="compositionally biased region" description="Low complexity" evidence="1">
    <location>
        <begin position="40"/>
        <end position="52"/>
    </location>
</feature>
<feature type="region of interest" description="Disordered" evidence="1">
    <location>
        <begin position="1"/>
        <end position="76"/>
    </location>
</feature>
<protein>
    <submittedName>
        <fullName evidence="2">Uncharacterized protein</fullName>
    </submittedName>
</protein>
<feature type="compositionally biased region" description="Polar residues" evidence="1">
    <location>
        <begin position="110"/>
        <end position="119"/>
    </location>
</feature>
<dbReference type="AlphaFoldDB" id="A0A9P5NZN3"/>